<feature type="transmembrane region" description="Helical" evidence="1">
    <location>
        <begin position="58"/>
        <end position="76"/>
    </location>
</feature>
<dbReference type="VEuPathDB" id="VectorBase:GPPI015275"/>
<keyword evidence="1" id="KW-1133">Transmembrane helix</keyword>
<dbReference type="STRING" id="67801.A0A1B0B109"/>
<reference evidence="3" key="1">
    <citation type="submission" date="2015-01" db="EMBL/GenBank/DDBJ databases">
        <authorList>
            <person name="Aksoy S."/>
            <person name="Warren W."/>
            <person name="Wilson R.K."/>
        </authorList>
    </citation>
    <scope>NUCLEOTIDE SEQUENCE [LARGE SCALE GENOMIC DNA]</scope>
    <source>
        <strain evidence="3">IAEA</strain>
    </source>
</reference>
<dbReference type="EMBL" id="JXJN01006953">
    <property type="status" value="NOT_ANNOTATED_CDS"/>
    <property type="molecule type" value="Genomic_DNA"/>
</dbReference>
<keyword evidence="1" id="KW-0812">Transmembrane</keyword>
<evidence type="ECO:0000313" key="3">
    <source>
        <dbReference type="Proteomes" id="UP000092460"/>
    </source>
</evidence>
<dbReference type="EnsemblMetazoa" id="GPPI015275-RA">
    <property type="protein sequence ID" value="GPPI015275-PA"/>
    <property type="gene ID" value="GPPI015275"/>
</dbReference>
<feature type="transmembrane region" description="Helical" evidence="1">
    <location>
        <begin position="198"/>
        <end position="216"/>
    </location>
</feature>
<feature type="transmembrane region" description="Helical" evidence="1">
    <location>
        <begin position="92"/>
        <end position="111"/>
    </location>
</feature>
<feature type="transmembrane region" description="Helical" evidence="1">
    <location>
        <begin position="118"/>
        <end position="138"/>
    </location>
</feature>
<keyword evidence="3" id="KW-1185">Reference proteome</keyword>
<proteinExistence type="predicted"/>
<name>A0A1B0B109_9MUSC</name>
<sequence length="219" mass="25355">MSYSSELDIILVCFVVLRHRRHNKLVIDYVDLVEEAFSNEDEPVDLMFRFRCSTFMRFLVKMLLIVFCVTNSYLVFDVVTTTIDDFINEQTVAIEMMGNFILVIILVILCIPDMLCHIAYIALIGNILFLVSLGLAFKCPLDYQFSVDPMRDLWSFKIWPMTVFIVPLLTQVTAFVIPLRFEMETSKHLRKPPYMVDSCVWILALILCGFLCHANQGTN</sequence>
<feature type="transmembrane region" description="Helical" evidence="1">
    <location>
        <begin position="158"/>
        <end position="177"/>
    </location>
</feature>
<reference evidence="2" key="2">
    <citation type="submission" date="2020-05" db="UniProtKB">
        <authorList>
            <consortium name="EnsemblMetazoa"/>
        </authorList>
    </citation>
    <scope>IDENTIFICATION</scope>
    <source>
        <strain evidence="2">IAEA</strain>
    </source>
</reference>
<evidence type="ECO:0000256" key="1">
    <source>
        <dbReference type="SAM" id="Phobius"/>
    </source>
</evidence>
<dbReference type="AlphaFoldDB" id="A0A1B0B109"/>
<dbReference type="Proteomes" id="UP000092460">
    <property type="component" value="Unassembled WGS sequence"/>
</dbReference>
<keyword evidence="1" id="KW-0472">Membrane</keyword>
<protein>
    <submittedName>
        <fullName evidence="2">Uncharacterized protein</fullName>
    </submittedName>
</protein>
<organism evidence="2 3">
    <name type="scientific">Glossina palpalis gambiensis</name>
    <dbReference type="NCBI Taxonomy" id="67801"/>
    <lineage>
        <taxon>Eukaryota</taxon>
        <taxon>Metazoa</taxon>
        <taxon>Ecdysozoa</taxon>
        <taxon>Arthropoda</taxon>
        <taxon>Hexapoda</taxon>
        <taxon>Insecta</taxon>
        <taxon>Pterygota</taxon>
        <taxon>Neoptera</taxon>
        <taxon>Endopterygota</taxon>
        <taxon>Diptera</taxon>
        <taxon>Brachycera</taxon>
        <taxon>Muscomorpha</taxon>
        <taxon>Hippoboscoidea</taxon>
        <taxon>Glossinidae</taxon>
        <taxon>Glossina</taxon>
    </lineage>
</organism>
<accession>A0A1B0B109</accession>
<evidence type="ECO:0000313" key="2">
    <source>
        <dbReference type="EnsemblMetazoa" id="GPPI015275-PA"/>
    </source>
</evidence>